<proteinExistence type="predicted"/>
<keyword evidence="2" id="KW-1185">Reference proteome</keyword>
<dbReference type="AlphaFoldDB" id="A0A197JTZ6"/>
<evidence type="ECO:0000313" key="2">
    <source>
        <dbReference type="Proteomes" id="UP000078512"/>
    </source>
</evidence>
<organism evidence="1 2">
    <name type="scientific">Linnemannia elongata AG-77</name>
    <dbReference type="NCBI Taxonomy" id="1314771"/>
    <lineage>
        <taxon>Eukaryota</taxon>
        <taxon>Fungi</taxon>
        <taxon>Fungi incertae sedis</taxon>
        <taxon>Mucoromycota</taxon>
        <taxon>Mortierellomycotina</taxon>
        <taxon>Mortierellomycetes</taxon>
        <taxon>Mortierellales</taxon>
        <taxon>Mortierellaceae</taxon>
        <taxon>Linnemannia</taxon>
    </lineage>
</organism>
<name>A0A197JTZ6_9FUNG</name>
<accession>A0A197JTZ6</accession>
<gene>
    <name evidence="1" type="ORF">K457DRAFT_1876595</name>
</gene>
<dbReference type="EMBL" id="KV442046">
    <property type="protein sequence ID" value="OAQ28752.1"/>
    <property type="molecule type" value="Genomic_DNA"/>
</dbReference>
<reference evidence="1 2" key="1">
    <citation type="submission" date="2016-05" db="EMBL/GenBank/DDBJ databases">
        <title>Genome sequencing reveals origins of a unique bacterial endosymbiosis in the earliest lineages of terrestrial Fungi.</title>
        <authorList>
            <consortium name="DOE Joint Genome Institute"/>
            <person name="Uehling J."/>
            <person name="Gryganskyi A."/>
            <person name="Hameed K."/>
            <person name="Tschaplinski T."/>
            <person name="Misztal P."/>
            <person name="Wu S."/>
            <person name="Desiro A."/>
            <person name="Vande Pol N."/>
            <person name="Du Z.-Y."/>
            <person name="Zienkiewicz A."/>
            <person name="Zienkiewicz K."/>
            <person name="Morin E."/>
            <person name="Tisserant E."/>
            <person name="Splivallo R."/>
            <person name="Hainaut M."/>
            <person name="Henrissat B."/>
            <person name="Ohm R."/>
            <person name="Kuo A."/>
            <person name="Yan J."/>
            <person name="Lipzen A."/>
            <person name="Nolan M."/>
            <person name="Labutti K."/>
            <person name="Barry K."/>
            <person name="Goldstein A."/>
            <person name="Labbe J."/>
            <person name="Schadt C."/>
            <person name="Tuskan G."/>
            <person name="Grigoriev I."/>
            <person name="Martin F."/>
            <person name="Vilgalys R."/>
            <person name="Bonito G."/>
        </authorList>
    </citation>
    <scope>NUCLEOTIDE SEQUENCE [LARGE SCALE GENOMIC DNA]</scope>
    <source>
        <strain evidence="1 2">AG-77</strain>
    </source>
</reference>
<protein>
    <submittedName>
        <fullName evidence="1">Uncharacterized protein</fullName>
    </submittedName>
</protein>
<sequence length="59" mass="5960">MRPAAPATTTASATTATSVTAATSATAAIMATATGKLLQLFLTEVRPCETPSLRPVQPD</sequence>
<dbReference type="Proteomes" id="UP000078512">
    <property type="component" value="Unassembled WGS sequence"/>
</dbReference>
<evidence type="ECO:0000313" key="1">
    <source>
        <dbReference type="EMBL" id="OAQ28752.1"/>
    </source>
</evidence>